<accession>A0AA38FW17</accession>
<reference evidence="1 2" key="1">
    <citation type="journal article" date="2021" name="Nat. Plants">
        <title>The Taxus genome provides insights into paclitaxel biosynthesis.</title>
        <authorList>
            <person name="Xiong X."/>
            <person name="Gou J."/>
            <person name="Liao Q."/>
            <person name="Li Y."/>
            <person name="Zhou Q."/>
            <person name="Bi G."/>
            <person name="Li C."/>
            <person name="Du R."/>
            <person name="Wang X."/>
            <person name="Sun T."/>
            <person name="Guo L."/>
            <person name="Liang H."/>
            <person name="Lu P."/>
            <person name="Wu Y."/>
            <person name="Zhang Z."/>
            <person name="Ro D.K."/>
            <person name="Shang Y."/>
            <person name="Huang S."/>
            <person name="Yan J."/>
        </authorList>
    </citation>
    <scope>NUCLEOTIDE SEQUENCE [LARGE SCALE GENOMIC DNA]</scope>
    <source>
        <strain evidence="1">Ta-2019</strain>
    </source>
</reference>
<proteinExistence type="predicted"/>
<sequence>DKAKIGARDNAASDRGLDGLVRVETSGVAHRDFDSRCGHREFAMSGREVVEGNTGNVVGGLVVTGRDEVGCLDVMTSGANVVISGMGVLEGNVVVVGDVSGVEVGVIANIFATSIFTSHR</sequence>
<dbReference type="AlphaFoldDB" id="A0AA38FW17"/>
<evidence type="ECO:0000313" key="1">
    <source>
        <dbReference type="EMBL" id="KAH9311411.1"/>
    </source>
</evidence>
<gene>
    <name evidence="1" type="ORF">KI387_026446</name>
</gene>
<feature type="non-terminal residue" evidence="1">
    <location>
        <position position="1"/>
    </location>
</feature>
<evidence type="ECO:0000313" key="2">
    <source>
        <dbReference type="Proteomes" id="UP000824469"/>
    </source>
</evidence>
<dbReference type="EMBL" id="JAHRHJ020000006">
    <property type="protein sequence ID" value="KAH9311411.1"/>
    <property type="molecule type" value="Genomic_DNA"/>
</dbReference>
<keyword evidence="2" id="KW-1185">Reference proteome</keyword>
<dbReference type="Proteomes" id="UP000824469">
    <property type="component" value="Unassembled WGS sequence"/>
</dbReference>
<comment type="caution">
    <text evidence="1">The sequence shown here is derived from an EMBL/GenBank/DDBJ whole genome shotgun (WGS) entry which is preliminary data.</text>
</comment>
<protein>
    <submittedName>
        <fullName evidence="1">Uncharacterized protein</fullName>
    </submittedName>
</protein>
<organism evidence="1 2">
    <name type="scientific">Taxus chinensis</name>
    <name type="common">Chinese yew</name>
    <name type="synonym">Taxus wallichiana var. chinensis</name>
    <dbReference type="NCBI Taxonomy" id="29808"/>
    <lineage>
        <taxon>Eukaryota</taxon>
        <taxon>Viridiplantae</taxon>
        <taxon>Streptophyta</taxon>
        <taxon>Embryophyta</taxon>
        <taxon>Tracheophyta</taxon>
        <taxon>Spermatophyta</taxon>
        <taxon>Pinopsida</taxon>
        <taxon>Pinidae</taxon>
        <taxon>Conifers II</taxon>
        <taxon>Cupressales</taxon>
        <taxon>Taxaceae</taxon>
        <taxon>Taxus</taxon>
    </lineage>
</organism>
<name>A0AA38FW17_TAXCH</name>